<evidence type="ECO:0000313" key="3">
    <source>
        <dbReference type="Proteomes" id="UP000265520"/>
    </source>
</evidence>
<organism evidence="2 3">
    <name type="scientific">Trifolium medium</name>
    <dbReference type="NCBI Taxonomy" id="97028"/>
    <lineage>
        <taxon>Eukaryota</taxon>
        <taxon>Viridiplantae</taxon>
        <taxon>Streptophyta</taxon>
        <taxon>Embryophyta</taxon>
        <taxon>Tracheophyta</taxon>
        <taxon>Spermatophyta</taxon>
        <taxon>Magnoliopsida</taxon>
        <taxon>eudicotyledons</taxon>
        <taxon>Gunneridae</taxon>
        <taxon>Pentapetalae</taxon>
        <taxon>rosids</taxon>
        <taxon>fabids</taxon>
        <taxon>Fabales</taxon>
        <taxon>Fabaceae</taxon>
        <taxon>Papilionoideae</taxon>
        <taxon>50 kb inversion clade</taxon>
        <taxon>NPAAA clade</taxon>
        <taxon>Hologalegina</taxon>
        <taxon>IRL clade</taxon>
        <taxon>Trifolieae</taxon>
        <taxon>Trifolium</taxon>
    </lineage>
</organism>
<dbReference type="AlphaFoldDB" id="A0A392QR81"/>
<accession>A0A392QR81</accession>
<name>A0A392QR81_9FABA</name>
<proteinExistence type="predicted"/>
<evidence type="ECO:0000313" key="2">
    <source>
        <dbReference type="EMBL" id="MCI26140.1"/>
    </source>
</evidence>
<dbReference type="EMBL" id="LXQA010151550">
    <property type="protein sequence ID" value="MCI26140.1"/>
    <property type="molecule type" value="Genomic_DNA"/>
</dbReference>
<feature type="compositionally biased region" description="Basic and acidic residues" evidence="1">
    <location>
        <begin position="1"/>
        <end position="22"/>
    </location>
</feature>
<reference evidence="2 3" key="1">
    <citation type="journal article" date="2018" name="Front. Plant Sci.">
        <title>Red Clover (Trifolium pratense) and Zigzag Clover (T. medium) - A Picture of Genomic Similarities and Differences.</title>
        <authorList>
            <person name="Dluhosova J."/>
            <person name="Istvanek J."/>
            <person name="Nedelnik J."/>
            <person name="Repkova J."/>
        </authorList>
    </citation>
    <scope>NUCLEOTIDE SEQUENCE [LARGE SCALE GENOMIC DNA]</scope>
    <source>
        <strain evidence="3">cv. 10/8</strain>
        <tissue evidence="2">Leaf</tissue>
    </source>
</reference>
<evidence type="ECO:0000256" key="1">
    <source>
        <dbReference type="SAM" id="MobiDB-lite"/>
    </source>
</evidence>
<comment type="caution">
    <text evidence="2">The sequence shown here is derived from an EMBL/GenBank/DDBJ whole genome shotgun (WGS) entry which is preliminary data.</text>
</comment>
<feature type="region of interest" description="Disordered" evidence="1">
    <location>
        <begin position="1"/>
        <end position="70"/>
    </location>
</feature>
<protein>
    <submittedName>
        <fullName evidence="2">Uncharacterized protein</fullName>
    </submittedName>
</protein>
<sequence>MEGQSQEEHEFVREESSYEESRNATFDNDEDNIYDDETTETTDDGINNESDEDLEVGIDGNNSPAGAVESIPIDCVADIMKIDMKNISV</sequence>
<keyword evidence="3" id="KW-1185">Reference proteome</keyword>
<feature type="compositionally biased region" description="Acidic residues" evidence="1">
    <location>
        <begin position="27"/>
        <end position="43"/>
    </location>
</feature>
<dbReference type="Proteomes" id="UP000265520">
    <property type="component" value="Unassembled WGS sequence"/>
</dbReference>
<feature type="non-terminal residue" evidence="2">
    <location>
        <position position="89"/>
    </location>
</feature>